<dbReference type="EMBL" id="CAJPVJ010001780">
    <property type="protein sequence ID" value="CAG2165276.1"/>
    <property type="molecule type" value="Genomic_DNA"/>
</dbReference>
<dbReference type="EMBL" id="OC916605">
    <property type="protein sequence ID" value="CAD7644712.1"/>
    <property type="molecule type" value="Genomic_DNA"/>
</dbReference>
<proteinExistence type="predicted"/>
<gene>
    <name evidence="2" type="ORF">ONB1V03_LOCUS4819</name>
</gene>
<organism evidence="2">
    <name type="scientific">Oppiella nova</name>
    <dbReference type="NCBI Taxonomy" id="334625"/>
    <lineage>
        <taxon>Eukaryota</taxon>
        <taxon>Metazoa</taxon>
        <taxon>Ecdysozoa</taxon>
        <taxon>Arthropoda</taxon>
        <taxon>Chelicerata</taxon>
        <taxon>Arachnida</taxon>
        <taxon>Acari</taxon>
        <taxon>Acariformes</taxon>
        <taxon>Sarcoptiformes</taxon>
        <taxon>Oribatida</taxon>
        <taxon>Brachypylina</taxon>
        <taxon>Oppioidea</taxon>
        <taxon>Oppiidae</taxon>
        <taxon>Oppiella</taxon>
    </lineage>
</organism>
<dbReference type="Proteomes" id="UP000728032">
    <property type="component" value="Unassembled WGS sequence"/>
</dbReference>
<evidence type="ECO:0000256" key="1">
    <source>
        <dbReference type="SAM" id="SignalP"/>
    </source>
</evidence>
<sequence length="86" mass="9123">MKVILVLLIIAINTTPNLCQVVVTTPAIVTATNVALACQKEILKCLKRNKIGTCMAAVTCKGLNTNVCLHMLMGLTYGIPGALRTP</sequence>
<feature type="signal peptide" evidence="1">
    <location>
        <begin position="1"/>
        <end position="19"/>
    </location>
</feature>
<keyword evidence="1" id="KW-0732">Signal</keyword>
<evidence type="ECO:0000313" key="2">
    <source>
        <dbReference type="EMBL" id="CAD7644712.1"/>
    </source>
</evidence>
<keyword evidence="3" id="KW-1185">Reference proteome</keyword>
<feature type="chain" id="PRO_5036211850" evidence="1">
    <location>
        <begin position="20"/>
        <end position="86"/>
    </location>
</feature>
<accession>A0A7R9QHS9</accession>
<protein>
    <submittedName>
        <fullName evidence="2">Uncharacterized protein</fullName>
    </submittedName>
</protein>
<evidence type="ECO:0000313" key="3">
    <source>
        <dbReference type="Proteomes" id="UP000728032"/>
    </source>
</evidence>
<reference evidence="2" key="1">
    <citation type="submission" date="2020-11" db="EMBL/GenBank/DDBJ databases">
        <authorList>
            <person name="Tran Van P."/>
        </authorList>
    </citation>
    <scope>NUCLEOTIDE SEQUENCE</scope>
</reference>
<name>A0A7R9QHS9_9ACAR</name>
<dbReference type="AlphaFoldDB" id="A0A7R9QHS9"/>